<gene>
    <name evidence="3" type="ORF">NCTC12722_01218</name>
</gene>
<feature type="domain" description="FIST C-domain" evidence="2">
    <location>
        <begin position="241"/>
        <end position="390"/>
    </location>
</feature>
<dbReference type="PANTHER" id="PTHR40252">
    <property type="entry name" value="BLR0328 PROTEIN"/>
    <property type="match status" value="1"/>
</dbReference>
<evidence type="ECO:0000313" key="4">
    <source>
        <dbReference type="Proteomes" id="UP000254343"/>
    </source>
</evidence>
<proteinExistence type="predicted"/>
<evidence type="ECO:0000259" key="2">
    <source>
        <dbReference type="SMART" id="SM01204"/>
    </source>
</evidence>
<reference evidence="3 4" key="1">
    <citation type="submission" date="2018-06" db="EMBL/GenBank/DDBJ databases">
        <authorList>
            <consortium name="Pathogen Informatics"/>
            <person name="Doyle S."/>
        </authorList>
    </citation>
    <scope>NUCLEOTIDE SEQUENCE [LARGE SCALE GENOMIC DNA]</scope>
    <source>
        <strain evidence="3 4">NCTC12722</strain>
    </source>
</reference>
<dbReference type="InterPro" id="IPR013702">
    <property type="entry name" value="FIST_domain_N"/>
</dbReference>
<protein>
    <submittedName>
        <fullName evidence="3">Uncharacterized conserved protein</fullName>
    </submittedName>
</protein>
<accession>A0A380W7A2</accession>
<dbReference type="SMART" id="SM01204">
    <property type="entry name" value="FIST_C"/>
    <property type="match status" value="1"/>
</dbReference>
<dbReference type="Pfam" id="PF10442">
    <property type="entry name" value="FIST_C"/>
    <property type="match status" value="1"/>
</dbReference>
<organism evidence="3 4">
    <name type="scientific">Afipia felis</name>
    <name type="common">Cat scratch disease bacillus</name>
    <dbReference type="NCBI Taxonomy" id="1035"/>
    <lineage>
        <taxon>Bacteria</taxon>
        <taxon>Pseudomonadati</taxon>
        <taxon>Pseudomonadota</taxon>
        <taxon>Alphaproteobacteria</taxon>
        <taxon>Hyphomicrobiales</taxon>
        <taxon>Nitrobacteraceae</taxon>
        <taxon>Afipia</taxon>
    </lineage>
</organism>
<evidence type="ECO:0000313" key="3">
    <source>
        <dbReference type="EMBL" id="SUU84035.1"/>
    </source>
</evidence>
<dbReference type="AlphaFoldDB" id="A0A380W7A2"/>
<dbReference type="EMBL" id="UIGB01000001">
    <property type="protein sequence ID" value="SUU84035.1"/>
    <property type="molecule type" value="Genomic_DNA"/>
</dbReference>
<evidence type="ECO:0000259" key="1">
    <source>
        <dbReference type="SMART" id="SM00897"/>
    </source>
</evidence>
<dbReference type="Proteomes" id="UP000254343">
    <property type="component" value="Unassembled WGS sequence"/>
</dbReference>
<sequence>MVFLKSFTASDRSTSVALSQLAAQIDATKINPDLVCAFYECEHQDDAIFDFIKRKFPNAALLGGTSCGGVMSEAGLAGANSIGLLLIEDSSGDYGSAAVKLDADVSSCAERALHAALADAGCAGELPELIWIYQAPGQEEAVIEGLRRVVDDRCPIIGGSAADSHVTGDWRQIGPEGPMNDGLVVGVVFSSGGIGYAFQGGYEPTGPNGIVTQVAYDAAGENGVVTKARGRKIITIDGEPAAEVYNRWIGGFLSEKLAHGGSILAETTMYPLGIASGRIEDVTHYVLVHPHQILEDGALSTFAAIEEGTRLYSMSGERARLVERAGKVSTAAATALTSGSNSLAGGLVVYCAGCMIAVGDEMPKVSKAVASSFNGMPFIGCFTFGEQGFLLDKNTHGNLMISAIAFGK</sequence>
<feature type="domain" description="FIST" evidence="1">
    <location>
        <begin position="31"/>
        <end position="240"/>
    </location>
</feature>
<dbReference type="InterPro" id="IPR019494">
    <property type="entry name" value="FIST_C"/>
</dbReference>
<dbReference type="OrthoDB" id="179842at2"/>
<dbReference type="RefSeq" id="WP_002718815.1">
    <property type="nucleotide sequence ID" value="NZ_UFSI01000001.1"/>
</dbReference>
<dbReference type="SMART" id="SM00897">
    <property type="entry name" value="FIST"/>
    <property type="match status" value="1"/>
</dbReference>
<dbReference type="PANTHER" id="PTHR40252:SF2">
    <property type="entry name" value="BLR0328 PROTEIN"/>
    <property type="match status" value="1"/>
</dbReference>
<name>A0A380W7A2_AFIFE</name>
<dbReference type="Pfam" id="PF08495">
    <property type="entry name" value="FIST"/>
    <property type="match status" value="1"/>
</dbReference>